<dbReference type="WBParaSite" id="RSKR_0000397600.1">
    <property type="protein sequence ID" value="RSKR_0000397600.1"/>
    <property type="gene ID" value="RSKR_0000397600"/>
</dbReference>
<evidence type="ECO:0000313" key="1">
    <source>
        <dbReference type="Proteomes" id="UP000095286"/>
    </source>
</evidence>
<reference evidence="2" key="1">
    <citation type="submission" date="2016-11" db="UniProtKB">
        <authorList>
            <consortium name="WormBaseParasite"/>
        </authorList>
    </citation>
    <scope>IDENTIFICATION</scope>
    <source>
        <strain evidence="2">KR3021</strain>
    </source>
</reference>
<name>A0AC35TTF1_9BILA</name>
<dbReference type="Proteomes" id="UP000095286">
    <property type="component" value="Unplaced"/>
</dbReference>
<proteinExistence type="predicted"/>
<organism evidence="1 2">
    <name type="scientific">Rhabditophanes sp. KR3021</name>
    <dbReference type="NCBI Taxonomy" id="114890"/>
    <lineage>
        <taxon>Eukaryota</taxon>
        <taxon>Metazoa</taxon>
        <taxon>Ecdysozoa</taxon>
        <taxon>Nematoda</taxon>
        <taxon>Chromadorea</taxon>
        <taxon>Rhabditida</taxon>
        <taxon>Tylenchina</taxon>
        <taxon>Panagrolaimomorpha</taxon>
        <taxon>Strongyloidoidea</taxon>
        <taxon>Alloionematidae</taxon>
        <taxon>Rhabditophanes</taxon>
    </lineage>
</organism>
<sequence length="1213" mass="137736">MGSFTIFDESWLSDSLGVKTDSYAEQSWTETDIQDEYDFMIGYHKLTKENACEQIELAREKHANFALRNLKRLPGSYGSMDSSKTWFCYWAMHTLRLLDREVSDETANNVMDFIECCQDKKGGFAGAPGQLPHLAPTYGACMALIEIGTERAYKIINRGTLFEFIKRMSVGDGSFHMHEGGEIDIRAVYCAISVASMCNLNLSSLFKGTAVWVRDCQTFEGGFGALPDVEAHGGYTYCAVATLGFLNRFDMINMTRLNSWLYSKQYRYEGAFCGRTNKLVDACYSFWQGASYPILEMFSKNENKPFLAPKLNHIGLQAYTLFISQDPFGGLKDKPKKSPDLYHTCYSLSGLSIAQHAGKPDEIIGKEKNLLVEIEPLYNMTKKPSTVVKSKGKKKQVSKHVLIIQHPANTKWYDNTYNDKATCEEDLLKGEELAAIESEAETIWQKDIDLYHHNKDSGMSSVAWMETVLSKGTFNDKVSAMQLNIRKSPVHSMNHLKSLVAICEKKKLRNLFSSVKLLKDMFMVDLLPTTRKLIPFSKRPLAKLVEGNEDYEKKLVMWKFESDLKDIYYKFLKALDGCSGVTVENVSTQSSNLLMDLLAERPERESEILSLIVNQLGNPNRQSASHIIALLKKLLQKHPDMKGIVVKEIEALLFRRNIPIRTQQYAAGFLTQIELSVMDKDLAKSILTIFFSLIKTLISQKNVECKIMELLIVGVYRILPFIKEKIEEMGTELESLYKLVSLSKYPIAMKTLRLIYSTSVVSGSVSDQFYASFYRFLLREPNQKLQKDLFYLLFTVVKGDSNFERQRAFIKRLLQMALTGMPDFVAEALFTIGKLAEINKNLVMRKKAADSNIAVAKDGTIIVKDEIEVEEDEIYYDYDVDADGKVVKIEAKVDHSSLNKGGWNMKCEATADKNQSKSYNGHGFNPLFANAHKACDLELFYLTSHYHPVVADFAVKLLEGKKLTFEGNFKEDLSIIRFLDRFAFQKGKNRAIARMDRQKKTIKNLAVNSEEYIKTEEQDIPLEERYLHRYACLKLGGATKKDDDDNDSINSDEFNDVLNKYTGQLDKFDMNDDVDDDEFADFDKEFIVKEKSGKKRKRSDEAEQDLSKVLEGLDSDGEEGDDSEEEVGFENQGSDSDDGADSDEEMDVDDSDDDNPFLGEAPLSKAPRSSKDLFADARQNVDVLDDIMEDLDNKKAKGPTRKISYKKRLGKKK</sequence>
<accession>A0AC35TTF1</accession>
<protein>
    <submittedName>
        <fullName evidence="2">Protein farnesyltransferase subunit beta</fullName>
    </submittedName>
</protein>
<evidence type="ECO:0000313" key="2">
    <source>
        <dbReference type="WBParaSite" id="RSKR_0000397600.1"/>
    </source>
</evidence>